<evidence type="ECO:0000259" key="1">
    <source>
        <dbReference type="Pfam" id="PF07883"/>
    </source>
</evidence>
<name>A0AAD0MLD9_BACPU</name>
<accession>A0AAD0MLD9</accession>
<dbReference type="AlphaFoldDB" id="A0AAD0MLD9"/>
<dbReference type="InterPro" id="IPR013096">
    <property type="entry name" value="Cupin_2"/>
</dbReference>
<dbReference type="InterPro" id="IPR011051">
    <property type="entry name" value="RmlC_Cupin_sf"/>
</dbReference>
<dbReference type="Pfam" id="PF07883">
    <property type="entry name" value="Cupin_2"/>
    <property type="match status" value="1"/>
</dbReference>
<dbReference type="Proteomes" id="UP000264960">
    <property type="component" value="Chromosome"/>
</dbReference>
<dbReference type="PANTHER" id="PTHR36114:SF1">
    <property type="entry name" value="16.7 KDA PROTEIN IN WHIE LOCUS"/>
    <property type="match status" value="1"/>
</dbReference>
<organism evidence="2 3">
    <name type="scientific">Bacillus pumilus</name>
    <name type="common">Bacillus mesentericus</name>
    <dbReference type="NCBI Taxonomy" id="1408"/>
    <lineage>
        <taxon>Bacteria</taxon>
        <taxon>Bacillati</taxon>
        <taxon>Bacillota</taxon>
        <taxon>Bacilli</taxon>
        <taxon>Bacillales</taxon>
        <taxon>Bacillaceae</taxon>
        <taxon>Bacillus</taxon>
    </lineage>
</organism>
<dbReference type="InterPro" id="IPR052044">
    <property type="entry name" value="PKS_Associated_Protein"/>
</dbReference>
<dbReference type="EMBL" id="CP027116">
    <property type="protein sequence ID" value="AVM23535.1"/>
    <property type="molecule type" value="Genomic_DNA"/>
</dbReference>
<gene>
    <name evidence="2" type="ORF">C5695_06725</name>
</gene>
<dbReference type="RefSeq" id="WP_117730066.1">
    <property type="nucleotide sequence ID" value="NZ_CP027116.1"/>
</dbReference>
<dbReference type="Gene3D" id="2.60.120.10">
    <property type="entry name" value="Jelly Rolls"/>
    <property type="match status" value="1"/>
</dbReference>
<feature type="domain" description="Cupin type-2" evidence="1">
    <location>
        <begin position="37"/>
        <end position="96"/>
    </location>
</feature>
<dbReference type="SUPFAM" id="SSF51182">
    <property type="entry name" value="RmlC-like cupins"/>
    <property type="match status" value="1"/>
</dbReference>
<reference evidence="2 3" key="1">
    <citation type="submission" date="2018-02" db="EMBL/GenBank/DDBJ databases">
        <title>The complete genome of two Bacillus pumilus strains from Cuatro Cienegas, Coahuila, Mexico.</title>
        <authorList>
            <person name="Zarza E."/>
            <person name="Alcaraz L.D."/>
            <person name="Aguilar-Salinas B."/>
            <person name="Islas A."/>
            <person name="Olmedo-Alvarez G."/>
        </authorList>
    </citation>
    <scope>NUCLEOTIDE SEQUENCE [LARGE SCALE GENOMIC DNA]</scope>
    <source>
        <strain evidence="2 3">145</strain>
    </source>
</reference>
<proteinExistence type="predicted"/>
<evidence type="ECO:0000313" key="3">
    <source>
        <dbReference type="Proteomes" id="UP000264960"/>
    </source>
</evidence>
<dbReference type="CDD" id="cd02226">
    <property type="entry name" value="cupin_YdbB-like"/>
    <property type="match status" value="1"/>
</dbReference>
<protein>
    <submittedName>
        <fullName evidence="2">Cupin domain-containing protein</fullName>
    </submittedName>
</protein>
<dbReference type="PANTHER" id="PTHR36114">
    <property type="entry name" value="16.7 KDA PROTEIN IN WHIE LOCUS"/>
    <property type="match status" value="1"/>
</dbReference>
<dbReference type="InterPro" id="IPR014710">
    <property type="entry name" value="RmlC-like_jellyroll"/>
</dbReference>
<evidence type="ECO:0000313" key="2">
    <source>
        <dbReference type="EMBL" id="AVM23535.1"/>
    </source>
</evidence>
<sequence>MISKVNVQEKFLQINDHWNPRISGELNDSYIKMVKIKGEFIWHHHDDEDEMFFVWKGNLVIRFRDREIFLNEGEFLVIPKGIEHQPIAKEEVHLLLIEPKTTLNTGNVVNERTVSIPERMDECN</sequence>